<dbReference type="AlphaFoldDB" id="A0A402CNB2"/>
<evidence type="ECO:0000313" key="2">
    <source>
        <dbReference type="EMBL" id="GCE45120.1"/>
    </source>
</evidence>
<keyword evidence="3" id="KW-1185">Reference proteome</keyword>
<organism evidence="2 3">
    <name type="scientific">Rhodococcus wratislaviensis</name>
    <name type="common">Tsukamurella wratislaviensis</name>
    <dbReference type="NCBI Taxonomy" id="44752"/>
    <lineage>
        <taxon>Bacteria</taxon>
        <taxon>Bacillati</taxon>
        <taxon>Actinomycetota</taxon>
        <taxon>Actinomycetes</taxon>
        <taxon>Mycobacteriales</taxon>
        <taxon>Nocardiaceae</taxon>
        <taxon>Rhodococcus</taxon>
    </lineage>
</organism>
<proteinExistence type="predicted"/>
<reference evidence="2 3" key="1">
    <citation type="submission" date="2018-11" db="EMBL/GenBank/DDBJ databases">
        <title>Microbial catabolism of amino acid.</title>
        <authorList>
            <person name="Hibi M."/>
            <person name="Ogawa J."/>
        </authorList>
    </citation>
    <scope>NUCLEOTIDE SEQUENCE [LARGE SCALE GENOMIC DNA]</scope>
    <source>
        <strain evidence="2 3">C31-06</strain>
    </source>
</reference>
<dbReference type="EMBL" id="BHYM01000171">
    <property type="protein sequence ID" value="GCE45120.1"/>
    <property type="molecule type" value="Genomic_DNA"/>
</dbReference>
<name>A0A402CNB2_RHOWR</name>
<dbReference type="Proteomes" id="UP000287519">
    <property type="component" value="Unassembled WGS sequence"/>
</dbReference>
<protein>
    <submittedName>
        <fullName evidence="2">D-amino acid dehydrogenase small subunit</fullName>
    </submittedName>
</protein>
<dbReference type="AntiFam" id="ANF00226">
    <property type="entry name" value="Shadow ORF (opposite pknB)"/>
</dbReference>
<accession>A0A402CNB2</accession>
<comment type="caution">
    <text evidence="2">The sequence shown here is derived from an EMBL/GenBank/DDBJ whole genome shotgun (WGS) entry which is preliminary data.</text>
</comment>
<gene>
    <name evidence="2" type="ORF">Rhow_001305</name>
</gene>
<sequence length="651" mass="69405">MAFLVAGECACQAAAGLLGDRGCEEEVEGSSIEAAENVVGQVFADRSIPSGQVLDQLAGVRVIAQCQRDQLQCRRPPVRRLFEFDDVGFVQGESGAVDEQLGRLVNVETQRRGVDFDEFVVHTHSAEWETEPGTAGDDQVQVMATVLEQEGQRRPRVLVRHAVPVVDDEGDVVVGGMEPVDQRGENIPLSAGAVDLDLPHQFPAEGWLRDRNGLDQVGEEPDERVVVVVDRQPRSGHPLPSECLDALGGECALAEPRGCVNEHETGAATAAQAFEQVGARHRRTGRNRRTVLGGCTGWRRRLGPGAAGGSVSQVFRHPGPDLGRGPEGAVVVTRQGQRQVGQRKSDLFPRPAEHRAQFAGGGRAICGVTGHRRLDRDADGVGDALAPEIGHWLRADAQKLCEDLFAPATGVGGAARERGEQCGTESVDVGDGRRAGAAEQFRRGIGRGPGHQPVPGGLVTSGDAGDTEVGQLWFAVLGQQNVGRFDIAMQYSPAVRGFEGAGEFDPDGEYLGRSQRPVLGDPRVEGVPAMERHHDVGASGVGDPGLQDVDDVRVPGQPAHGLLLAQETCAIHVVRVGAEDLDCHQPVERRLPASVDDAEAAAPGDARLFEAFGRQLRDDVRVDLALSALGVVRHGWPSARRGRFVDAPRPG</sequence>
<evidence type="ECO:0000256" key="1">
    <source>
        <dbReference type="SAM" id="MobiDB-lite"/>
    </source>
</evidence>
<feature type="region of interest" description="Disordered" evidence="1">
    <location>
        <begin position="412"/>
        <end position="431"/>
    </location>
</feature>
<evidence type="ECO:0000313" key="3">
    <source>
        <dbReference type="Proteomes" id="UP000287519"/>
    </source>
</evidence>